<comment type="similarity">
    <text evidence="4">Belongs to the CDIP1/LITAF family.</text>
</comment>
<name>A0AAQ4R6J3_GASAC</name>
<feature type="compositionally biased region" description="Polar residues" evidence="8">
    <location>
        <begin position="28"/>
        <end position="42"/>
    </location>
</feature>
<dbReference type="Proteomes" id="UP000007635">
    <property type="component" value="Chromosome V"/>
</dbReference>
<dbReference type="PROSITE" id="PS51837">
    <property type="entry name" value="LITAF"/>
    <property type="match status" value="1"/>
</dbReference>
<feature type="transmembrane region" description="Helical" evidence="9">
    <location>
        <begin position="202"/>
        <end position="222"/>
    </location>
</feature>
<reference evidence="11 12" key="1">
    <citation type="journal article" date="2021" name="G3 (Bethesda)">
        <title>Improved contiguity of the threespine stickleback genome using long-read sequencing.</title>
        <authorList>
            <person name="Nath S."/>
            <person name="Shaw D.E."/>
            <person name="White M.A."/>
        </authorList>
    </citation>
    <scope>NUCLEOTIDE SEQUENCE [LARGE SCALE GENOMIC DNA]</scope>
    <source>
        <strain evidence="11 12">Lake Benthic</strain>
    </source>
</reference>
<evidence type="ECO:0000259" key="10">
    <source>
        <dbReference type="PROSITE" id="PS51837"/>
    </source>
</evidence>
<sequence length="247" mass="27152">MYCDDELHSSGIHTDVSSGPITEHPEPDTTQSNQGASGTSNGPQPPNDMEFRIKELQNRHFLLMEMQRFMKKTERHRSTGESESLPGALEDSGQLCELEAVQKELDELLVSRELEKHRLKSGQQAPSPALYKTETPRGGVYTLPPPQPTPGEVTLEDRGKVRTVADVVPVGLLSQTAAVTKCPSCDEVVLTETRSKVGEGKWLVCFLCVLSGCVAGCCLIPFCMSRLSTIQHQCPKCHAEIHTHTPF</sequence>
<dbReference type="InterPro" id="IPR037519">
    <property type="entry name" value="LITAF_fam"/>
</dbReference>
<feature type="domain" description="LITAF" evidence="10">
    <location>
        <begin position="162"/>
        <end position="246"/>
    </location>
</feature>
<keyword evidence="9" id="KW-1133">Transmembrane helix</keyword>
<keyword evidence="12" id="KW-1185">Reference proteome</keyword>
<keyword evidence="5" id="KW-0479">Metal-binding</keyword>
<dbReference type="PANTHER" id="PTHR23292:SF35">
    <property type="entry name" value="LITAF DOMAIN-CONTAINING PROTEIN"/>
    <property type="match status" value="1"/>
</dbReference>
<proteinExistence type="inferred from homology"/>
<keyword evidence="7 9" id="KW-0472">Membrane</keyword>
<evidence type="ECO:0000256" key="4">
    <source>
        <dbReference type="ARBA" id="ARBA00005975"/>
    </source>
</evidence>
<evidence type="ECO:0000313" key="12">
    <source>
        <dbReference type="Proteomes" id="UP000007635"/>
    </source>
</evidence>
<evidence type="ECO:0000256" key="3">
    <source>
        <dbReference type="ARBA" id="ARBA00004630"/>
    </source>
</evidence>
<evidence type="ECO:0000256" key="2">
    <source>
        <dbReference type="ARBA" id="ARBA00004414"/>
    </source>
</evidence>
<dbReference type="Ensembl" id="ENSGACT00000053599.1">
    <property type="protein sequence ID" value="ENSGACP00000058197.1"/>
    <property type="gene ID" value="ENSGACG00000023159.1"/>
</dbReference>
<dbReference type="Pfam" id="PF10601">
    <property type="entry name" value="zf-LITAF-like"/>
    <property type="match status" value="1"/>
</dbReference>
<evidence type="ECO:0000313" key="11">
    <source>
        <dbReference type="Ensembl" id="ENSGACP00000058197.1"/>
    </source>
</evidence>
<evidence type="ECO:0000256" key="1">
    <source>
        <dbReference type="ARBA" id="ARBA00004125"/>
    </source>
</evidence>
<dbReference type="GO" id="GO:0098574">
    <property type="term" value="C:cytoplasmic side of lysosomal membrane"/>
    <property type="evidence" value="ECO:0007669"/>
    <property type="project" value="TreeGrafter"/>
</dbReference>
<accession>A0AAQ4R6J3</accession>
<dbReference type="InterPro" id="IPR006629">
    <property type="entry name" value="LITAF"/>
</dbReference>
<dbReference type="GeneTree" id="ENSGT01100000263632"/>
<feature type="region of interest" description="Disordered" evidence="8">
    <location>
        <begin position="119"/>
        <end position="153"/>
    </location>
</feature>
<evidence type="ECO:0000256" key="6">
    <source>
        <dbReference type="ARBA" id="ARBA00022833"/>
    </source>
</evidence>
<dbReference type="GO" id="GO:0098560">
    <property type="term" value="C:cytoplasmic side of late endosome membrane"/>
    <property type="evidence" value="ECO:0007669"/>
    <property type="project" value="TreeGrafter"/>
</dbReference>
<feature type="region of interest" description="Disordered" evidence="8">
    <location>
        <begin position="1"/>
        <end position="49"/>
    </location>
</feature>
<evidence type="ECO:0000256" key="7">
    <source>
        <dbReference type="ARBA" id="ARBA00023136"/>
    </source>
</evidence>
<dbReference type="GO" id="GO:0005634">
    <property type="term" value="C:nucleus"/>
    <property type="evidence" value="ECO:0007669"/>
    <property type="project" value="TreeGrafter"/>
</dbReference>
<protein>
    <recommendedName>
        <fullName evidence="10">LITAF domain-containing protein</fullName>
    </recommendedName>
</protein>
<keyword evidence="9" id="KW-0812">Transmembrane</keyword>
<dbReference type="AlphaFoldDB" id="A0AAQ4R6J3"/>
<dbReference type="PANTHER" id="PTHR23292">
    <property type="entry name" value="LIPOPOLYSACCHARIDE-INDUCED TUMOR NECROSIS FACTOR-ALPHA FACTOR"/>
    <property type="match status" value="1"/>
</dbReference>
<keyword evidence="6" id="KW-0862">Zinc</keyword>
<comment type="subcellular location">
    <subcellularLocation>
        <location evidence="1">Endosome membrane</location>
        <topology evidence="1">Peripheral membrane protein</topology>
        <orientation evidence="1">Cytoplasmic side</orientation>
    </subcellularLocation>
    <subcellularLocation>
        <location evidence="2">Late endosome membrane</location>
    </subcellularLocation>
    <subcellularLocation>
        <location evidence="3">Lysosome membrane</location>
        <topology evidence="3">Peripheral membrane protein</topology>
        <orientation evidence="3">Cytoplasmic side</orientation>
    </subcellularLocation>
</comment>
<dbReference type="GO" id="GO:0008270">
    <property type="term" value="F:zinc ion binding"/>
    <property type="evidence" value="ECO:0007669"/>
    <property type="project" value="TreeGrafter"/>
</dbReference>
<organism evidence="11 12">
    <name type="scientific">Gasterosteus aculeatus aculeatus</name>
    <name type="common">three-spined stickleback</name>
    <dbReference type="NCBI Taxonomy" id="481459"/>
    <lineage>
        <taxon>Eukaryota</taxon>
        <taxon>Metazoa</taxon>
        <taxon>Chordata</taxon>
        <taxon>Craniata</taxon>
        <taxon>Vertebrata</taxon>
        <taxon>Euteleostomi</taxon>
        <taxon>Actinopterygii</taxon>
        <taxon>Neopterygii</taxon>
        <taxon>Teleostei</taxon>
        <taxon>Neoteleostei</taxon>
        <taxon>Acanthomorphata</taxon>
        <taxon>Eupercaria</taxon>
        <taxon>Perciformes</taxon>
        <taxon>Cottioidei</taxon>
        <taxon>Gasterosteales</taxon>
        <taxon>Gasterosteidae</taxon>
        <taxon>Gasterosteus</taxon>
    </lineage>
</organism>
<feature type="compositionally biased region" description="Polar residues" evidence="8">
    <location>
        <begin position="11"/>
        <end position="20"/>
    </location>
</feature>
<dbReference type="SMART" id="SM00714">
    <property type="entry name" value="LITAF"/>
    <property type="match status" value="1"/>
</dbReference>
<reference evidence="11" key="2">
    <citation type="submission" date="2025-08" db="UniProtKB">
        <authorList>
            <consortium name="Ensembl"/>
        </authorList>
    </citation>
    <scope>IDENTIFICATION</scope>
</reference>
<reference evidence="11" key="3">
    <citation type="submission" date="2025-09" db="UniProtKB">
        <authorList>
            <consortium name="Ensembl"/>
        </authorList>
    </citation>
    <scope>IDENTIFICATION</scope>
</reference>
<evidence type="ECO:0000256" key="9">
    <source>
        <dbReference type="SAM" id="Phobius"/>
    </source>
</evidence>
<evidence type="ECO:0000256" key="5">
    <source>
        <dbReference type="ARBA" id="ARBA00022723"/>
    </source>
</evidence>
<evidence type="ECO:0000256" key="8">
    <source>
        <dbReference type="SAM" id="MobiDB-lite"/>
    </source>
</evidence>